<sequence>MLILDGAAVCVQLLAAEEKKSQSITEFWENIASAEDQRMAAMARRRVVMEEHTTNVTQSVFQQDQG</sequence>
<name>A0A9N9BUW2_9GLOM</name>
<proteinExistence type="predicted"/>
<gene>
    <name evidence="1" type="ORF">POCULU_LOCUS6392</name>
</gene>
<accession>A0A9N9BUW2</accession>
<evidence type="ECO:0000313" key="2">
    <source>
        <dbReference type="Proteomes" id="UP000789572"/>
    </source>
</evidence>
<reference evidence="1" key="1">
    <citation type="submission" date="2021-06" db="EMBL/GenBank/DDBJ databases">
        <authorList>
            <person name="Kallberg Y."/>
            <person name="Tangrot J."/>
            <person name="Rosling A."/>
        </authorList>
    </citation>
    <scope>NUCLEOTIDE SEQUENCE</scope>
    <source>
        <strain evidence="1">IA702</strain>
    </source>
</reference>
<keyword evidence="2" id="KW-1185">Reference proteome</keyword>
<comment type="caution">
    <text evidence="1">The sequence shown here is derived from an EMBL/GenBank/DDBJ whole genome shotgun (WGS) entry which is preliminary data.</text>
</comment>
<dbReference type="Proteomes" id="UP000789572">
    <property type="component" value="Unassembled WGS sequence"/>
</dbReference>
<protein>
    <submittedName>
        <fullName evidence="1">67_t:CDS:1</fullName>
    </submittedName>
</protein>
<dbReference type="AlphaFoldDB" id="A0A9N9BUW2"/>
<organism evidence="1 2">
    <name type="scientific">Paraglomus occultum</name>
    <dbReference type="NCBI Taxonomy" id="144539"/>
    <lineage>
        <taxon>Eukaryota</taxon>
        <taxon>Fungi</taxon>
        <taxon>Fungi incertae sedis</taxon>
        <taxon>Mucoromycota</taxon>
        <taxon>Glomeromycotina</taxon>
        <taxon>Glomeromycetes</taxon>
        <taxon>Paraglomerales</taxon>
        <taxon>Paraglomeraceae</taxon>
        <taxon>Paraglomus</taxon>
    </lineage>
</organism>
<dbReference type="EMBL" id="CAJVPJ010001162">
    <property type="protein sequence ID" value="CAG8579013.1"/>
    <property type="molecule type" value="Genomic_DNA"/>
</dbReference>
<evidence type="ECO:0000313" key="1">
    <source>
        <dbReference type="EMBL" id="CAG8579013.1"/>
    </source>
</evidence>